<dbReference type="Gene3D" id="3.20.20.410">
    <property type="entry name" value="Protein of unknown function UPF0759"/>
    <property type="match status" value="1"/>
</dbReference>
<dbReference type="InterPro" id="IPR002763">
    <property type="entry name" value="DUF72"/>
</dbReference>
<dbReference type="AlphaFoldDB" id="A0A518BKT1"/>
<dbReference type="EMBL" id="CP036287">
    <property type="protein sequence ID" value="QDU67578.1"/>
    <property type="molecule type" value="Genomic_DNA"/>
</dbReference>
<dbReference type="Proteomes" id="UP000316921">
    <property type="component" value="Chromosome"/>
</dbReference>
<gene>
    <name evidence="1" type="ORF">Pla133_26660</name>
</gene>
<dbReference type="InterPro" id="IPR036520">
    <property type="entry name" value="UPF0759_sf"/>
</dbReference>
<accession>A0A518BKT1</accession>
<dbReference type="PANTHER" id="PTHR30348:SF9">
    <property type="entry name" value="UPF0759 PROTEIN YECE"/>
    <property type="match status" value="1"/>
</dbReference>
<evidence type="ECO:0000313" key="2">
    <source>
        <dbReference type="Proteomes" id="UP000316921"/>
    </source>
</evidence>
<evidence type="ECO:0008006" key="3">
    <source>
        <dbReference type="Google" id="ProtNLM"/>
    </source>
</evidence>
<dbReference type="SUPFAM" id="SSF117396">
    <property type="entry name" value="TM1631-like"/>
    <property type="match status" value="1"/>
</dbReference>
<dbReference type="PANTHER" id="PTHR30348">
    <property type="entry name" value="UNCHARACTERIZED PROTEIN YECE"/>
    <property type="match status" value="1"/>
</dbReference>
<reference evidence="1 2" key="1">
    <citation type="submission" date="2019-02" db="EMBL/GenBank/DDBJ databases">
        <title>Deep-cultivation of Planctomycetes and their phenomic and genomic characterization uncovers novel biology.</title>
        <authorList>
            <person name="Wiegand S."/>
            <person name="Jogler M."/>
            <person name="Boedeker C."/>
            <person name="Pinto D."/>
            <person name="Vollmers J."/>
            <person name="Rivas-Marin E."/>
            <person name="Kohn T."/>
            <person name="Peeters S.H."/>
            <person name="Heuer A."/>
            <person name="Rast P."/>
            <person name="Oberbeckmann S."/>
            <person name="Bunk B."/>
            <person name="Jeske O."/>
            <person name="Meyerdierks A."/>
            <person name="Storesund J.E."/>
            <person name="Kallscheuer N."/>
            <person name="Luecker S."/>
            <person name="Lage O.M."/>
            <person name="Pohl T."/>
            <person name="Merkel B.J."/>
            <person name="Hornburger P."/>
            <person name="Mueller R.-W."/>
            <person name="Bruemmer F."/>
            <person name="Labrenz M."/>
            <person name="Spormann A.M."/>
            <person name="Op den Camp H."/>
            <person name="Overmann J."/>
            <person name="Amann R."/>
            <person name="Jetten M.S.M."/>
            <person name="Mascher T."/>
            <person name="Medema M.H."/>
            <person name="Devos D.P."/>
            <person name="Kaster A.-K."/>
            <person name="Ovreas L."/>
            <person name="Rohde M."/>
            <person name="Galperin M.Y."/>
            <person name="Jogler C."/>
        </authorList>
    </citation>
    <scope>NUCLEOTIDE SEQUENCE [LARGE SCALE GENOMIC DNA]</scope>
    <source>
        <strain evidence="1 2">Pla133</strain>
    </source>
</reference>
<sequence length="306" mass="33840">MEFGRPSSVELLDELDLSLPRDDDANAASLSLFRLPDAPRRVWMGAPVWAQPALARRLGPPGTKGRRALATYARHFDALELNTTFYAAERAQLERWASAVPAGFRFAPKLLGAIGHERRLVGAERESEAFFSAVEGLGTRRGPCWLLLPPDFGPSELSALARWLERFAARGPLAVELRDPGWFADRGAAAAVFELFEAHGVGAVISDVALRRDVLHMRVSAPFTFVRFAGHALHPTDLQRLDQWIERLGAWFEAGLREAWLCLHQPNEGLVVELAQFVADAAPGRLGLELRRPDPLESARQPDLFG</sequence>
<dbReference type="KEGG" id="pbap:Pla133_26660"/>
<protein>
    <recommendedName>
        <fullName evidence="3">DUF72 domain-containing protein</fullName>
    </recommendedName>
</protein>
<dbReference type="RefSeq" id="WP_419191490.1">
    <property type="nucleotide sequence ID" value="NZ_CP036287.1"/>
</dbReference>
<name>A0A518BKT1_9BACT</name>
<keyword evidence="2" id="KW-1185">Reference proteome</keyword>
<evidence type="ECO:0000313" key="1">
    <source>
        <dbReference type="EMBL" id="QDU67578.1"/>
    </source>
</evidence>
<proteinExistence type="predicted"/>
<dbReference type="Pfam" id="PF01904">
    <property type="entry name" value="DUF72"/>
    <property type="match status" value="1"/>
</dbReference>
<organism evidence="1 2">
    <name type="scientific">Engelhardtia mirabilis</name>
    <dbReference type="NCBI Taxonomy" id="2528011"/>
    <lineage>
        <taxon>Bacteria</taxon>
        <taxon>Pseudomonadati</taxon>
        <taxon>Planctomycetota</taxon>
        <taxon>Planctomycetia</taxon>
        <taxon>Planctomycetia incertae sedis</taxon>
        <taxon>Engelhardtia</taxon>
    </lineage>
</organism>